<dbReference type="Proteomes" id="UP001172101">
    <property type="component" value="Unassembled WGS sequence"/>
</dbReference>
<dbReference type="RefSeq" id="XP_060292758.1">
    <property type="nucleotide sequence ID" value="XM_060442556.1"/>
</dbReference>
<name>A0AA40A534_9PEZI</name>
<evidence type="ECO:0000313" key="2">
    <source>
        <dbReference type="EMBL" id="KAK0709454.1"/>
    </source>
</evidence>
<evidence type="ECO:0000313" key="3">
    <source>
        <dbReference type="Proteomes" id="UP001172101"/>
    </source>
</evidence>
<proteinExistence type="predicted"/>
<protein>
    <submittedName>
        <fullName evidence="2">Uncharacterized protein</fullName>
    </submittedName>
</protein>
<organism evidence="2 3">
    <name type="scientific">Lasiosphaeria miniovina</name>
    <dbReference type="NCBI Taxonomy" id="1954250"/>
    <lineage>
        <taxon>Eukaryota</taxon>
        <taxon>Fungi</taxon>
        <taxon>Dikarya</taxon>
        <taxon>Ascomycota</taxon>
        <taxon>Pezizomycotina</taxon>
        <taxon>Sordariomycetes</taxon>
        <taxon>Sordariomycetidae</taxon>
        <taxon>Sordariales</taxon>
        <taxon>Lasiosphaeriaceae</taxon>
        <taxon>Lasiosphaeria</taxon>
    </lineage>
</organism>
<gene>
    <name evidence="2" type="ORF">B0T26DRAFT_721583</name>
</gene>
<keyword evidence="1" id="KW-1133">Transmembrane helix</keyword>
<keyword evidence="1" id="KW-0812">Transmembrane</keyword>
<dbReference type="GeneID" id="85325826"/>
<keyword evidence="3" id="KW-1185">Reference proteome</keyword>
<feature type="transmembrane region" description="Helical" evidence="1">
    <location>
        <begin position="80"/>
        <end position="107"/>
    </location>
</feature>
<evidence type="ECO:0000256" key="1">
    <source>
        <dbReference type="SAM" id="Phobius"/>
    </source>
</evidence>
<sequence length="159" mass="17888">MINNGQGICITRRYGIIIITIIIINIPKRERAFFLLARAETSRAGNRASSHGGWVLCDGHRHWSRAGCARPPQRGSSNTFFPFLFLLLVFLRFLPAAPSLLSVWAWAADRPTLQLRLTCLGDVGSASKALPSFSYVLYHREQRDAVCFRLFHGELNKTS</sequence>
<dbReference type="AlphaFoldDB" id="A0AA40A534"/>
<reference evidence="2" key="1">
    <citation type="submission" date="2023-06" db="EMBL/GenBank/DDBJ databases">
        <title>Genome-scale phylogeny and comparative genomics of the fungal order Sordariales.</title>
        <authorList>
            <consortium name="Lawrence Berkeley National Laboratory"/>
            <person name="Hensen N."/>
            <person name="Bonometti L."/>
            <person name="Westerberg I."/>
            <person name="Brannstrom I.O."/>
            <person name="Guillou S."/>
            <person name="Cros-Aarteil S."/>
            <person name="Calhoun S."/>
            <person name="Haridas S."/>
            <person name="Kuo A."/>
            <person name="Mondo S."/>
            <person name="Pangilinan J."/>
            <person name="Riley R."/>
            <person name="LaButti K."/>
            <person name="Andreopoulos B."/>
            <person name="Lipzen A."/>
            <person name="Chen C."/>
            <person name="Yanf M."/>
            <person name="Daum C."/>
            <person name="Ng V."/>
            <person name="Clum A."/>
            <person name="Steindorff A."/>
            <person name="Ohm R."/>
            <person name="Martin F."/>
            <person name="Silar P."/>
            <person name="Natvig D."/>
            <person name="Lalanne C."/>
            <person name="Gautier V."/>
            <person name="Ament-velasquez S.L."/>
            <person name="Kruys A."/>
            <person name="Hutchinson M.I."/>
            <person name="Powell A.J."/>
            <person name="Barry K."/>
            <person name="Miller A.N."/>
            <person name="Grigoriev I.V."/>
            <person name="Debuchy R."/>
            <person name="Gladieux P."/>
            <person name="Thoren M.H."/>
            <person name="Johannesson H."/>
        </authorList>
    </citation>
    <scope>NUCLEOTIDE SEQUENCE</scope>
    <source>
        <strain evidence="2">SMH2392-1A</strain>
    </source>
</reference>
<dbReference type="EMBL" id="JAUIRO010000006">
    <property type="protein sequence ID" value="KAK0709454.1"/>
    <property type="molecule type" value="Genomic_DNA"/>
</dbReference>
<accession>A0AA40A534</accession>
<comment type="caution">
    <text evidence="2">The sequence shown here is derived from an EMBL/GenBank/DDBJ whole genome shotgun (WGS) entry which is preliminary data.</text>
</comment>
<keyword evidence="1" id="KW-0472">Membrane</keyword>